<sequence length="78" mass="9125">MAMHLCTLPLPFKYEKLQVIGEPDKIEYPPDGFMQKYHPTGFVNYIQITNDNLIEAYQYAEKYGSQCLGMKNWASKWS</sequence>
<reference evidence="1 2" key="1">
    <citation type="submission" date="2016-04" db="EMBL/GenBank/DDBJ databases">
        <title>Genome analyses suggest a sexual origin of heterokaryosis in a supposedly ancient asexual fungus.</title>
        <authorList>
            <person name="Ropars J."/>
            <person name="Sedzielewska K."/>
            <person name="Noel J."/>
            <person name="Charron P."/>
            <person name="Farinelli L."/>
            <person name="Marton T."/>
            <person name="Kruger M."/>
            <person name="Pelin A."/>
            <person name="Brachmann A."/>
            <person name="Corradi N."/>
        </authorList>
    </citation>
    <scope>NUCLEOTIDE SEQUENCE [LARGE SCALE GENOMIC DNA]</scope>
    <source>
        <strain evidence="1 2">C2</strain>
    </source>
</reference>
<accession>A0A2N1MC82</accession>
<dbReference type="EMBL" id="LLXL01003143">
    <property type="protein sequence ID" value="PKK59244.1"/>
    <property type="molecule type" value="Genomic_DNA"/>
</dbReference>
<dbReference type="Proteomes" id="UP000233469">
    <property type="component" value="Unassembled WGS sequence"/>
</dbReference>
<dbReference type="AlphaFoldDB" id="A0A2N1MC82"/>
<reference evidence="1 2" key="2">
    <citation type="submission" date="2017-10" db="EMBL/GenBank/DDBJ databases">
        <title>Extensive intraspecific genome diversity in a model arbuscular mycorrhizal fungus.</title>
        <authorList>
            <person name="Chen E.C.H."/>
            <person name="Morin E."/>
            <person name="Baudet D."/>
            <person name="Noel J."/>
            <person name="Ndikumana S."/>
            <person name="Charron P."/>
            <person name="St-Onge C."/>
            <person name="Giorgi J."/>
            <person name="Grigoriev I.V."/>
            <person name="Roux C."/>
            <person name="Martin F.M."/>
            <person name="Corradi N."/>
        </authorList>
    </citation>
    <scope>NUCLEOTIDE SEQUENCE [LARGE SCALE GENOMIC DNA]</scope>
    <source>
        <strain evidence="1 2">C2</strain>
    </source>
</reference>
<evidence type="ECO:0000313" key="2">
    <source>
        <dbReference type="Proteomes" id="UP000233469"/>
    </source>
</evidence>
<name>A0A2N1MC82_9GLOM</name>
<protein>
    <submittedName>
        <fullName evidence="1">Uncharacterized protein</fullName>
    </submittedName>
</protein>
<organism evidence="1 2">
    <name type="scientific">Rhizophagus irregularis</name>
    <dbReference type="NCBI Taxonomy" id="588596"/>
    <lineage>
        <taxon>Eukaryota</taxon>
        <taxon>Fungi</taxon>
        <taxon>Fungi incertae sedis</taxon>
        <taxon>Mucoromycota</taxon>
        <taxon>Glomeromycotina</taxon>
        <taxon>Glomeromycetes</taxon>
        <taxon>Glomerales</taxon>
        <taxon>Glomeraceae</taxon>
        <taxon>Rhizophagus</taxon>
    </lineage>
</organism>
<evidence type="ECO:0000313" key="1">
    <source>
        <dbReference type="EMBL" id="PKK59244.1"/>
    </source>
</evidence>
<gene>
    <name evidence="1" type="ORF">RhiirC2_795102</name>
</gene>
<proteinExistence type="predicted"/>
<comment type="caution">
    <text evidence="1">The sequence shown here is derived from an EMBL/GenBank/DDBJ whole genome shotgun (WGS) entry which is preliminary data.</text>
</comment>